<dbReference type="InterPro" id="IPR029044">
    <property type="entry name" value="Nucleotide-diphossugar_trans"/>
</dbReference>
<feature type="transmembrane region" description="Helical" evidence="4">
    <location>
        <begin position="391"/>
        <end position="413"/>
    </location>
</feature>
<feature type="domain" description="Glycosyltransferase 2-like" evidence="5">
    <location>
        <begin position="140"/>
        <end position="202"/>
    </location>
</feature>
<dbReference type="OrthoDB" id="9766299at2"/>
<feature type="domain" description="Glycosyltransferase 2-like" evidence="5">
    <location>
        <begin position="64"/>
        <end position="108"/>
    </location>
</feature>
<evidence type="ECO:0000256" key="4">
    <source>
        <dbReference type="SAM" id="Phobius"/>
    </source>
</evidence>
<dbReference type="Gene3D" id="3.90.550.10">
    <property type="entry name" value="Spore Coat Polysaccharide Biosynthesis Protein SpsA, Chain A"/>
    <property type="match status" value="1"/>
</dbReference>
<proteinExistence type="inferred from homology"/>
<keyword evidence="8" id="KW-1185">Reference proteome</keyword>
<keyword evidence="4" id="KW-0812">Transmembrane</keyword>
<keyword evidence="4" id="KW-0472">Membrane</keyword>
<dbReference type="PANTHER" id="PTHR43630">
    <property type="entry name" value="POLY-BETA-1,6-N-ACETYL-D-GLUCOSAMINE SYNTHASE"/>
    <property type="match status" value="1"/>
</dbReference>
<evidence type="ECO:0000256" key="2">
    <source>
        <dbReference type="ARBA" id="ARBA00022676"/>
    </source>
</evidence>
<feature type="transmembrane region" description="Helical" evidence="4">
    <location>
        <begin position="352"/>
        <end position="379"/>
    </location>
</feature>
<keyword evidence="2" id="KW-0328">Glycosyltransferase</keyword>
<dbReference type="GO" id="GO:0016757">
    <property type="term" value="F:glycosyltransferase activity"/>
    <property type="evidence" value="ECO:0007669"/>
    <property type="project" value="UniProtKB-KW"/>
</dbReference>
<protein>
    <submittedName>
        <fullName evidence="7">Glycosyl transferase family 2</fullName>
    </submittedName>
</protein>
<evidence type="ECO:0000259" key="5">
    <source>
        <dbReference type="Pfam" id="PF00535"/>
    </source>
</evidence>
<feature type="domain" description="Glycosyltransferase 2-like" evidence="6">
    <location>
        <begin position="252"/>
        <end position="402"/>
    </location>
</feature>
<keyword evidence="4" id="KW-1133">Transmembrane helix</keyword>
<dbReference type="Proteomes" id="UP000253410">
    <property type="component" value="Unassembled WGS sequence"/>
</dbReference>
<name>A0A365XXQ9_9BACT</name>
<dbReference type="SUPFAM" id="SSF53448">
    <property type="entry name" value="Nucleotide-diphospho-sugar transferases"/>
    <property type="match status" value="1"/>
</dbReference>
<dbReference type="InterPro" id="IPR001173">
    <property type="entry name" value="Glyco_trans_2-like"/>
</dbReference>
<dbReference type="CDD" id="cd06423">
    <property type="entry name" value="CESA_like"/>
    <property type="match status" value="1"/>
</dbReference>
<dbReference type="PANTHER" id="PTHR43630:SF1">
    <property type="entry name" value="POLY-BETA-1,6-N-ACETYL-D-GLUCOSAMINE SYNTHASE"/>
    <property type="match status" value="1"/>
</dbReference>
<evidence type="ECO:0000313" key="8">
    <source>
        <dbReference type="Proteomes" id="UP000253410"/>
    </source>
</evidence>
<accession>A0A365XXQ9</accession>
<feature type="transmembrane region" description="Helical" evidence="4">
    <location>
        <begin position="17"/>
        <end position="39"/>
    </location>
</feature>
<dbReference type="Pfam" id="PF00535">
    <property type="entry name" value="Glycos_transf_2"/>
    <property type="match status" value="2"/>
</dbReference>
<comment type="similarity">
    <text evidence="1">Belongs to the glycosyltransferase 2 family.</text>
</comment>
<evidence type="ECO:0000259" key="6">
    <source>
        <dbReference type="Pfam" id="PF13632"/>
    </source>
</evidence>
<dbReference type="AlphaFoldDB" id="A0A365XXQ9"/>
<reference evidence="7 8" key="1">
    <citation type="submission" date="2018-05" db="EMBL/GenBank/DDBJ databases">
        <title>Chitinophaga sp. K3CV102501T nov., isolated from isolated from a monsoon evergreen broad-leaved forest soil.</title>
        <authorList>
            <person name="Lv Y."/>
        </authorList>
    </citation>
    <scope>NUCLEOTIDE SEQUENCE [LARGE SCALE GENOMIC DNA]</scope>
    <source>
        <strain evidence="7 8">GDMCC 1.1325</strain>
    </source>
</reference>
<dbReference type="Pfam" id="PF13632">
    <property type="entry name" value="Glyco_trans_2_3"/>
    <property type="match status" value="1"/>
</dbReference>
<gene>
    <name evidence="7" type="ORF">DF182_00665</name>
</gene>
<comment type="caution">
    <text evidence="7">The sequence shown here is derived from an EMBL/GenBank/DDBJ whole genome shotgun (WGS) entry which is preliminary data.</text>
</comment>
<organism evidence="7 8">
    <name type="scientific">Chitinophaga flava</name>
    <dbReference type="NCBI Taxonomy" id="2259036"/>
    <lineage>
        <taxon>Bacteria</taxon>
        <taxon>Pseudomonadati</taxon>
        <taxon>Bacteroidota</taxon>
        <taxon>Chitinophagia</taxon>
        <taxon>Chitinophagales</taxon>
        <taxon>Chitinophagaceae</taxon>
        <taxon>Chitinophaga</taxon>
    </lineage>
</organism>
<evidence type="ECO:0000313" key="7">
    <source>
        <dbReference type="EMBL" id="RBL91169.1"/>
    </source>
</evidence>
<keyword evidence="3 7" id="KW-0808">Transferase</keyword>
<evidence type="ECO:0000256" key="3">
    <source>
        <dbReference type="ARBA" id="ARBA00022679"/>
    </source>
</evidence>
<evidence type="ECO:0000256" key="1">
    <source>
        <dbReference type="ARBA" id="ARBA00006739"/>
    </source>
</evidence>
<feature type="transmembrane region" description="Helical" evidence="4">
    <location>
        <begin position="434"/>
        <end position="454"/>
    </location>
</feature>
<dbReference type="EMBL" id="QFFJ01000001">
    <property type="protein sequence ID" value="RBL91169.1"/>
    <property type="molecule type" value="Genomic_DNA"/>
</dbReference>
<sequence>MQHTIWSYIVKFYEHSIFFYCVLLFAFYTLLAFLSYFAIRRYSWKNRIRETLTLVESPLTPGISVIAPAYNEAVTIIPNVRSLLTLNYPRFEVIIVNDGSTDDTLEKLIHEFELSEINFAYHPQLLCQPVKRFFKSDNPAYARLLVVDKVNGKSKADAVNAGINAASFSYFLNTDVDCILDRNTLLKLIRPFMDEEKRVIATGATLRMANSCVADAGMLTTISPPEEWLPRFQEMEYIRSFVLGKMGWNTINAVPNVSGGLGLFDKDIVIKAGGYDPKSLGEDMDMIIRMCKYMCEQKLDYAIRYIPETLCWTEGPSTLKIFGRQRTRWARGLLQIFSTHRQVLFNPKYKRLGLIVFPYNFFFELLAPVIEFVGLMYYIYIIVANVINWDFAIILLLFIYTFSVFISSLAILWDQLTFRYYKSWKDVAKLCMMTFLEPFIYHPLVLFFAMKGYLFHLTGKKHGWGNMQRKGFKQQVTA</sequence>